<organism evidence="1">
    <name type="scientific">Homalodisca liturata</name>
    <dbReference type="NCBI Taxonomy" id="320908"/>
    <lineage>
        <taxon>Eukaryota</taxon>
        <taxon>Metazoa</taxon>
        <taxon>Ecdysozoa</taxon>
        <taxon>Arthropoda</taxon>
        <taxon>Hexapoda</taxon>
        <taxon>Insecta</taxon>
        <taxon>Pterygota</taxon>
        <taxon>Neoptera</taxon>
        <taxon>Paraneoptera</taxon>
        <taxon>Hemiptera</taxon>
        <taxon>Auchenorrhyncha</taxon>
        <taxon>Membracoidea</taxon>
        <taxon>Cicadellidae</taxon>
        <taxon>Cicadellinae</taxon>
        <taxon>Proconiini</taxon>
        <taxon>Homalodisca</taxon>
    </lineage>
</organism>
<proteinExistence type="predicted"/>
<protein>
    <submittedName>
        <fullName evidence="1">Uncharacterized protein</fullName>
    </submittedName>
</protein>
<accession>A0A1B6IAJ9</accession>
<dbReference type="EMBL" id="GECU01023826">
    <property type="protein sequence ID" value="JAS83880.1"/>
    <property type="molecule type" value="Transcribed_RNA"/>
</dbReference>
<dbReference type="AlphaFoldDB" id="A0A1B6IAJ9"/>
<evidence type="ECO:0000313" key="1">
    <source>
        <dbReference type="EMBL" id="JAS83880.1"/>
    </source>
</evidence>
<gene>
    <name evidence="1" type="ORF">g.1329</name>
</gene>
<reference evidence="1" key="1">
    <citation type="submission" date="2015-11" db="EMBL/GenBank/DDBJ databases">
        <title>De novo transcriptome assembly of four potential Pierce s Disease insect vectors from Arizona vineyards.</title>
        <authorList>
            <person name="Tassone E.E."/>
        </authorList>
    </citation>
    <scope>NUCLEOTIDE SEQUENCE</scope>
</reference>
<sequence length="105" mass="12405">MATSYLLNFYSKERLKVLDNSSKKNENARINKLSGNHISTEWKIPDQLQPENNHWLKHILSYNNYKYMKPCYKQTMTNRFCLKIIGKLNTQSQSLLGDNISQHNQ</sequence>
<name>A0A1B6IAJ9_9HEMI</name>